<evidence type="ECO:0000256" key="1">
    <source>
        <dbReference type="ARBA" id="ARBA00004651"/>
    </source>
</evidence>
<dbReference type="STRING" id="1206085.SAMN05443575_0565"/>
<dbReference type="PROSITE" id="PS50928">
    <property type="entry name" value="ABC_TM1"/>
    <property type="match status" value="1"/>
</dbReference>
<dbReference type="Gene3D" id="1.10.3720.10">
    <property type="entry name" value="MetI-like"/>
    <property type="match status" value="1"/>
</dbReference>
<dbReference type="GO" id="GO:0055085">
    <property type="term" value="P:transmembrane transport"/>
    <property type="evidence" value="ECO:0007669"/>
    <property type="project" value="InterPro"/>
</dbReference>
<keyword evidence="5 7" id="KW-1133">Transmembrane helix</keyword>
<evidence type="ECO:0000256" key="3">
    <source>
        <dbReference type="ARBA" id="ARBA00022475"/>
    </source>
</evidence>
<dbReference type="PANTHER" id="PTHR30193">
    <property type="entry name" value="ABC TRANSPORTER PERMEASE PROTEIN"/>
    <property type="match status" value="1"/>
</dbReference>
<dbReference type="CDD" id="cd06261">
    <property type="entry name" value="TM_PBP2"/>
    <property type="match status" value="1"/>
</dbReference>
<dbReference type="InterPro" id="IPR035906">
    <property type="entry name" value="MetI-like_sf"/>
</dbReference>
<dbReference type="EMBL" id="FQVU01000001">
    <property type="protein sequence ID" value="SHF65907.1"/>
    <property type="molecule type" value="Genomic_DNA"/>
</dbReference>
<evidence type="ECO:0000256" key="4">
    <source>
        <dbReference type="ARBA" id="ARBA00022692"/>
    </source>
</evidence>
<dbReference type="SUPFAM" id="SSF161098">
    <property type="entry name" value="MetI-like"/>
    <property type="match status" value="1"/>
</dbReference>
<keyword evidence="6 7" id="KW-0472">Membrane</keyword>
<sequence>MTKALERPTTVSPSRPGGPVRRRSGTLRRRSYLRAYAFVAPSIAIMAAFVVWPIISSARLSFFDSSQFGPSTFVGLDNYRAMFRDPTFRGDLERTVVYAVIVTPITIGLALMFAVMLHRRLRGRAFFRAAIFLPAVLSLGVMAIAWNFLLNPDIGLLPHWLEPLGISFGHGTADPTIAFAYVAVVGVWKNVGFYMVMYLAGLATIPAELYDAAGVDGASPFQKFRHVTWPLLANTSAFVFIIATIASLQAFDQVYVMTRGGPYFQTETLVYLLYRKGFQDFQFGYASAVGWVLILIVFVISIVQNAFFSRRQVTY</sequence>
<organism evidence="10 11">
    <name type="scientific">Jatrophihabitans endophyticus</name>
    <dbReference type="NCBI Taxonomy" id="1206085"/>
    <lineage>
        <taxon>Bacteria</taxon>
        <taxon>Bacillati</taxon>
        <taxon>Actinomycetota</taxon>
        <taxon>Actinomycetes</taxon>
        <taxon>Jatrophihabitantales</taxon>
        <taxon>Jatrophihabitantaceae</taxon>
        <taxon>Jatrophihabitans</taxon>
    </lineage>
</organism>
<dbReference type="InterPro" id="IPR051393">
    <property type="entry name" value="ABC_transporter_permease"/>
</dbReference>
<feature type="region of interest" description="Disordered" evidence="8">
    <location>
        <begin position="1"/>
        <end position="24"/>
    </location>
</feature>
<feature type="transmembrane region" description="Helical" evidence="7">
    <location>
        <begin position="231"/>
        <end position="251"/>
    </location>
</feature>
<dbReference type="Pfam" id="PF00528">
    <property type="entry name" value="BPD_transp_1"/>
    <property type="match status" value="1"/>
</dbReference>
<comment type="similarity">
    <text evidence="7">Belongs to the binding-protein-dependent transport system permease family.</text>
</comment>
<evidence type="ECO:0000256" key="6">
    <source>
        <dbReference type="ARBA" id="ARBA00023136"/>
    </source>
</evidence>
<gene>
    <name evidence="10" type="ORF">SAMN05443575_0565</name>
</gene>
<dbReference type="GO" id="GO:0005886">
    <property type="term" value="C:plasma membrane"/>
    <property type="evidence" value="ECO:0007669"/>
    <property type="project" value="UniProtKB-SubCell"/>
</dbReference>
<dbReference type="OrthoDB" id="34224at2"/>
<dbReference type="AlphaFoldDB" id="A0A1M5DFZ7"/>
<feature type="transmembrane region" description="Helical" evidence="7">
    <location>
        <begin position="129"/>
        <end position="149"/>
    </location>
</feature>
<dbReference type="RefSeq" id="WP_073385618.1">
    <property type="nucleotide sequence ID" value="NZ_FQVU01000001.1"/>
</dbReference>
<dbReference type="InterPro" id="IPR000515">
    <property type="entry name" value="MetI-like"/>
</dbReference>
<accession>A0A1M5DFZ7</accession>
<keyword evidence="3" id="KW-1003">Cell membrane</keyword>
<feature type="transmembrane region" description="Helical" evidence="7">
    <location>
        <begin position="283"/>
        <end position="303"/>
    </location>
</feature>
<dbReference type="PANTHER" id="PTHR30193:SF37">
    <property type="entry name" value="INNER MEMBRANE ABC TRANSPORTER PERMEASE PROTEIN YCJO"/>
    <property type="match status" value="1"/>
</dbReference>
<evidence type="ECO:0000313" key="10">
    <source>
        <dbReference type="EMBL" id="SHF65907.1"/>
    </source>
</evidence>
<evidence type="ECO:0000313" key="11">
    <source>
        <dbReference type="Proteomes" id="UP000186132"/>
    </source>
</evidence>
<evidence type="ECO:0000256" key="2">
    <source>
        <dbReference type="ARBA" id="ARBA00022448"/>
    </source>
</evidence>
<evidence type="ECO:0000256" key="5">
    <source>
        <dbReference type="ARBA" id="ARBA00022989"/>
    </source>
</evidence>
<proteinExistence type="inferred from homology"/>
<evidence type="ECO:0000259" key="9">
    <source>
        <dbReference type="PROSITE" id="PS50928"/>
    </source>
</evidence>
<keyword evidence="11" id="KW-1185">Reference proteome</keyword>
<comment type="subcellular location">
    <subcellularLocation>
        <location evidence="1 7">Cell membrane</location>
        <topology evidence="1 7">Multi-pass membrane protein</topology>
    </subcellularLocation>
</comment>
<dbReference type="Proteomes" id="UP000186132">
    <property type="component" value="Unassembled WGS sequence"/>
</dbReference>
<feature type="transmembrane region" description="Helical" evidence="7">
    <location>
        <begin position="31"/>
        <end position="55"/>
    </location>
</feature>
<protein>
    <submittedName>
        <fullName evidence="10">Carbohydrate ABC transporter membrane protein 1, CUT1 family</fullName>
    </submittedName>
</protein>
<evidence type="ECO:0000256" key="8">
    <source>
        <dbReference type="SAM" id="MobiDB-lite"/>
    </source>
</evidence>
<keyword evidence="2 7" id="KW-0813">Transport</keyword>
<reference evidence="10 11" key="1">
    <citation type="submission" date="2016-11" db="EMBL/GenBank/DDBJ databases">
        <authorList>
            <person name="Jaros S."/>
            <person name="Januszkiewicz K."/>
            <person name="Wedrychowicz H."/>
        </authorList>
    </citation>
    <scope>NUCLEOTIDE SEQUENCE [LARGE SCALE GENOMIC DNA]</scope>
    <source>
        <strain evidence="10 11">DSM 45627</strain>
    </source>
</reference>
<feature type="transmembrane region" description="Helical" evidence="7">
    <location>
        <begin position="96"/>
        <end position="117"/>
    </location>
</feature>
<keyword evidence="4 7" id="KW-0812">Transmembrane</keyword>
<feature type="domain" description="ABC transmembrane type-1" evidence="9">
    <location>
        <begin position="92"/>
        <end position="304"/>
    </location>
</feature>
<evidence type="ECO:0000256" key="7">
    <source>
        <dbReference type="RuleBase" id="RU363032"/>
    </source>
</evidence>
<name>A0A1M5DFZ7_9ACTN</name>